<name>A0ABP8IEQ7_9GAMM</name>
<comment type="caution">
    <text evidence="1">The sequence shown here is derived from an EMBL/GenBank/DDBJ whole genome shotgun (WGS) entry which is preliminary data.</text>
</comment>
<sequence>MGGSVNMRMKELEGENILAIELPADESYLKFVVSAPESSEYSTLNARFFNSNGLKVEVEFLTLHLNLLWDSDDNSVTLGEFEYVDLVDGGYLISGDFGQVMVRCNSCSPNI</sequence>
<dbReference type="Proteomes" id="UP001501011">
    <property type="component" value="Unassembled WGS sequence"/>
</dbReference>
<gene>
    <name evidence="1" type="ORF">GCM10023151_06290</name>
</gene>
<accession>A0ABP8IEQ7</accession>
<evidence type="ECO:0000313" key="2">
    <source>
        <dbReference type="Proteomes" id="UP001501011"/>
    </source>
</evidence>
<reference evidence="2" key="1">
    <citation type="journal article" date="2019" name="Int. J. Syst. Evol. Microbiol.">
        <title>The Global Catalogue of Microorganisms (GCM) 10K type strain sequencing project: providing services to taxonomists for standard genome sequencing and annotation.</title>
        <authorList>
            <consortium name="The Broad Institute Genomics Platform"/>
            <consortium name="The Broad Institute Genome Sequencing Center for Infectious Disease"/>
            <person name="Wu L."/>
            <person name="Ma J."/>
        </authorList>
    </citation>
    <scope>NUCLEOTIDE SEQUENCE [LARGE SCALE GENOMIC DNA]</scope>
    <source>
        <strain evidence="2">JCM 17728</strain>
    </source>
</reference>
<dbReference type="EMBL" id="BAABFV010000001">
    <property type="protein sequence ID" value="GAA4357365.1"/>
    <property type="molecule type" value="Genomic_DNA"/>
</dbReference>
<protein>
    <submittedName>
        <fullName evidence="1">Uncharacterized protein</fullName>
    </submittedName>
</protein>
<evidence type="ECO:0000313" key="1">
    <source>
        <dbReference type="EMBL" id="GAA4357365.1"/>
    </source>
</evidence>
<keyword evidence="2" id="KW-1185">Reference proteome</keyword>
<organism evidence="1 2">
    <name type="scientific">Kangiella marina</name>
    <dbReference type="NCBI Taxonomy" id="1079178"/>
    <lineage>
        <taxon>Bacteria</taxon>
        <taxon>Pseudomonadati</taxon>
        <taxon>Pseudomonadota</taxon>
        <taxon>Gammaproteobacteria</taxon>
        <taxon>Kangiellales</taxon>
        <taxon>Kangiellaceae</taxon>
        <taxon>Kangiella</taxon>
    </lineage>
</organism>
<proteinExistence type="predicted"/>